<keyword evidence="2" id="KW-1185">Reference proteome</keyword>
<organism evidence="1 2">
    <name type="scientific">Mucilaginibacter arboris</name>
    <dbReference type="NCBI Taxonomy" id="2682090"/>
    <lineage>
        <taxon>Bacteria</taxon>
        <taxon>Pseudomonadati</taxon>
        <taxon>Bacteroidota</taxon>
        <taxon>Sphingobacteriia</taxon>
        <taxon>Sphingobacteriales</taxon>
        <taxon>Sphingobacteriaceae</taxon>
        <taxon>Mucilaginibacter</taxon>
    </lineage>
</organism>
<dbReference type="AlphaFoldDB" id="A0A7K1T164"/>
<proteinExistence type="predicted"/>
<reference evidence="1 2" key="1">
    <citation type="submission" date="2019-12" db="EMBL/GenBank/DDBJ databases">
        <title>Mucilaginibacter sp. HMF7410 genome sequencing and assembly.</title>
        <authorList>
            <person name="Kang H."/>
            <person name="Cha I."/>
            <person name="Kim H."/>
            <person name="Joh K."/>
        </authorList>
    </citation>
    <scope>NUCLEOTIDE SEQUENCE [LARGE SCALE GENOMIC DNA]</scope>
    <source>
        <strain evidence="1 2">HMF7410</strain>
    </source>
</reference>
<accession>A0A7K1T164</accession>
<dbReference type="Proteomes" id="UP000462014">
    <property type="component" value="Unassembled WGS sequence"/>
</dbReference>
<gene>
    <name evidence="1" type="ORF">GO621_17415</name>
</gene>
<sequence length="89" mass="10286">MNAYQEKWIELFQGAHIPNWKIKPNGDDIEIQVPADVDLKIVRDNFPQTVAAMSLDITIPKERLRFIMHNGHANTEYILNPTEEDLNKA</sequence>
<evidence type="ECO:0000313" key="1">
    <source>
        <dbReference type="EMBL" id="MVN23306.1"/>
    </source>
</evidence>
<comment type="caution">
    <text evidence="1">The sequence shown here is derived from an EMBL/GenBank/DDBJ whole genome shotgun (WGS) entry which is preliminary data.</text>
</comment>
<dbReference type="RefSeq" id="WP_157569424.1">
    <property type="nucleotide sequence ID" value="NZ_WPIK01000022.1"/>
</dbReference>
<evidence type="ECO:0000313" key="2">
    <source>
        <dbReference type="Proteomes" id="UP000462014"/>
    </source>
</evidence>
<dbReference type="EMBL" id="WPIK01000022">
    <property type="protein sequence ID" value="MVN23306.1"/>
    <property type="molecule type" value="Genomic_DNA"/>
</dbReference>
<protein>
    <submittedName>
        <fullName evidence="1">Uncharacterized protein</fullName>
    </submittedName>
</protein>
<name>A0A7K1T164_9SPHI</name>